<keyword evidence="6" id="KW-1185">Reference proteome</keyword>
<dbReference type="GO" id="GO:0042941">
    <property type="term" value="P:D-alanine transmembrane transport"/>
    <property type="evidence" value="ECO:0007669"/>
    <property type="project" value="TreeGrafter"/>
</dbReference>
<accession>A0A1I2BQT9</accession>
<evidence type="ECO:0000256" key="3">
    <source>
        <dbReference type="ARBA" id="ARBA00022840"/>
    </source>
</evidence>
<keyword evidence="2" id="KW-0547">Nucleotide-binding</keyword>
<protein>
    <submittedName>
        <fullName evidence="5">Branched-chain amino acid transport system ATP-binding protein</fullName>
    </submittedName>
</protein>
<dbReference type="GO" id="GO:0015188">
    <property type="term" value="F:L-isoleucine transmembrane transporter activity"/>
    <property type="evidence" value="ECO:0007669"/>
    <property type="project" value="TreeGrafter"/>
</dbReference>
<dbReference type="GO" id="GO:0005524">
    <property type="term" value="F:ATP binding"/>
    <property type="evidence" value="ECO:0007669"/>
    <property type="project" value="UniProtKB-KW"/>
</dbReference>
<dbReference type="AlphaFoldDB" id="A0A1I2BQT9"/>
<dbReference type="SUPFAM" id="SSF52540">
    <property type="entry name" value="P-loop containing nucleoside triphosphate hydrolases"/>
    <property type="match status" value="1"/>
</dbReference>
<dbReference type="GO" id="GO:0016887">
    <property type="term" value="F:ATP hydrolysis activity"/>
    <property type="evidence" value="ECO:0007669"/>
    <property type="project" value="InterPro"/>
</dbReference>
<organism evidence="5 6">
    <name type="scientific">Blastococcus tunisiensis</name>
    <dbReference type="NCBI Taxonomy" id="1798228"/>
    <lineage>
        <taxon>Bacteria</taxon>
        <taxon>Bacillati</taxon>
        <taxon>Actinomycetota</taxon>
        <taxon>Actinomycetes</taxon>
        <taxon>Geodermatophilales</taxon>
        <taxon>Geodermatophilaceae</taxon>
        <taxon>Blastococcus</taxon>
    </lineage>
</organism>
<feature type="domain" description="ABC transporter" evidence="4">
    <location>
        <begin position="21"/>
        <end position="266"/>
    </location>
</feature>
<dbReference type="Pfam" id="PF00005">
    <property type="entry name" value="ABC_tran"/>
    <property type="match status" value="1"/>
</dbReference>
<reference evidence="6" key="1">
    <citation type="submission" date="2016-10" db="EMBL/GenBank/DDBJ databases">
        <authorList>
            <person name="Varghese N."/>
            <person name="Submissions S."/>
        </authorList>
    </citation>
    <scope>NUCLEOTIDE SEQUENCE [LARGE SCALE GENOMIC DNA]</scope>
    <source>
        <strain evidence="6">DSM 46838</strain>
    </source>
</reference>
<dbReference type="GO" id="GO:0015192">
    <property type="term" value="F:L-phenylalanine transmembrane transporter activity"/>
    <property type="evidence" value="ECO:0007669"/>
    <property type="project" value="TreeGrafter"/>
</dbReference>
<dbReference type="GO" id="GO:1903806">
    <property type="term" value="P:L-isoleucine import across plasma membrane"/>
    <property type="evidence" value="ECO:0007669"/>
    <property type="project" value="TreeGrafter"/>
</dbReference>
<dbReference type="EMBL" id="FOND01000004">
    <property type="protein sequence ID" value="SFE58482.1"/>
    <property type="molecule type" value="Genomic_DNA"/>
</dbReference>
<dbReference type="InterPro" id="IPR003593">
    <property type="entry name" value="AAA+_ATPase"/>
</dbReference>
<proteinExistence type="predicted"/>
<dbReference type="GO" id="GO:0005886">
    <property type="term" value="C:plasma membrane"/>
    <property type="evidence" value="ECO:0007669"/>
    <property type="project" value="TreeGrafter"/>
</dbReference>
<dbReference type="STRING" id="1798228.SAMN05216574_104239"/>
<evidence type="ECO:0000256" key="2">
    <source>
        <dbReference type="ARBA" id="ARBA00022741"/>
    </source>
</evidence>
<dbReference type="OrthoDB" id="9806149at2"/>
<dbReference type="InterPro" id="IPR051120">
    <property type="entry name" value="ABC_AA/LPS_Transport"/>
</dbReference>
<dbReference type="RefSeq" id="WP_092196128.1">
    <property type="nucleotide sequence ID" value="NZ_FOND01000004.1"/>
</dbReference>
<dbReference type="PANTHER" id="PTHR45772:SF7">
    <property type="entry name" value="AMINO ACID ABC TRANSPORTER ATP-BINDING PROTEIN"/>
    <property type="match status" value="1"/>
</dbReference>
<dbReference type="SMART" id="SM00382">
    <property type="entry name" value="AAA"/>
    <property type="match status" value="1"/>
</dbReference>
<dbReference type="Gene3D" id="3.40.50.300">
    <property type="entry name" value="P-loop containing nucleotide triphosphate hydrolases"/>
    <property type="match status" value="1"/>
</dbReference>
<dbReference type="InterPro" id="IPR003439">
    <property type="entry name" value="ABC_transporter-like_ATP-bd"/>
</dbReference>
<evidence type="ECO:0000313" key="5">
    <source>
        <dbReference type="EMBL" id="SFE58482.1"/>
    </source>
</evidence>
<keyword evidence="3 5" id="KW-0067">ATP-binding</keyword>
<evidence type="ECO:0000313" key="6">
    <source>
        <dbReference type="Proteomes" id="UP000198589"/>
    </source>
</evidence>
<dbReference type="Proteomes" id="UP000198589">
    <property type="component" value="Unassembled WGS sequence"/>
</dbReference>
<name>A0A1I2BQT9_9ACTN</name>
<evidence type="ECO:0000256" key="1">
    <source>
        <dbReference type="ARBA" id="ARBA00022448"/>
    </source>
</evidence>
<dbReference type="GO" id="GO:0015808">
    <property type="term" value="P:L-alanine transport"/>
    <property type="evidence" value="ECO:0007669"/>
    <property type="project" value="TreeGrafter"/>
</dbReference>
<evidence type="ECO:0000259" key="4">
    <source>
        <dbReference type="PROSITE" id="PS50893"/>
    </source>
</evidence>
<dbReference type="InterPro" id="IPR027417">
    <property type="entry name" value="P-loop_NTPase"/>
</dbReference>
<sequence length="269" mass="29534">MTGASSATRPPGSPAAGAKTLHLHDVHKHYGGRTVVDIDDLVLGAHGIEGLIGPNGAGKTTLMKLITHVVSPDRGRIEYHSPDGTVLLTQHSPDAIARMGVVKTNQVIQDFESLTIRESLLLSLAGAEQEKFYKVLRDKAFLRRADQEIDEYLDIFTFQDPDGRAGSAGEKKLLDILRCLLLKPRFLLMDEPTAGLPQEETDKVMELMRTKTQETDLSILIIEHDLDLIWGTCEFVHFMAEGEILLQGTPSDVRSNATVAEKYLGASHA</sequence>
<dbReference type="PANTHER" id="PTHR45772">
    <property type="entry name" value="CONSERVED COMPONENT OF ABC TRANSPORTER FOR NATURAL AMINO ACIDS-RELATED"/>
    <property type="match status" value="1"/>
</dbReference>
<dbReference type="GO" id="GO:0005304">
    <property type="term" value="F:L-valine transmembrane transporter activity"/>
    <property type="evidence" value="ECO:0007669"/>
    <property type="project" value="TreeGrafter"/>
</dbReference>
<dbReference type="GO" id="GO:1903805">
    <property type="term" value="P:L-valine import across plasma membrane"/>
    <property type="evidence" value="ECO:0007669"/>
    <property type="project" value="TreeGrafter"/>
</dbReference>
<gene>
    <name evidence="5" type="ORF">SAMN05216574_104239</name>
</gene>
<keyword evidence="1" id="KW-0813">Transport</keyword>
<dbReference type="PROSITE" id="PS50893">
    <property type="entry name" value="ABC_TRANSPORTER_2"/>
    <property type="match status" value="1"/>
</dbReference>